<dbReference type="Proteomes" id="UP001062901">
    <property type="component" value="Unassembled WGS sequence"/>
</dbReference>
<evidence type="ECO:0000313" key="2">
    <source>
        <dbReference type="Proteomes" id="UP001062901"/>
    </source>
</evidence>
<proteinExistence type="predicted"/>
<keyword evidence="2" id="KW-1185">Reference proteome</keyword>
<gene>
    <name evidence="1" type="ORF">AA15669_0359</name>
</gene>
<evidence type="ECO:0000313" key="1">
    <source>
        <dbReference type="EMBL" id="GBQ05209.1"/>
    </source>
</evidence>
<comment type="caution">
    <text evidence="1">The sequence shown here is derived from an EMBL/GenBank/DDBJ whole genome shotgun (WGS) entry which is preliminary data.</text>
</comment>
<protein>
    <submittedName>
        <fullName evidence="1">Formamidopyrimidine-DNA glycosylase</fullName>
    </submittedName>
</protein>
<dbReference type="EMBL" id="BAQD01000003">
    <property type="protein sequence ID" value="GBQ05209.1"/>
    <property type="molecule type" value="Genomic_DNA"/>
</dbReference>
<reference evidence="1" key="1">
    <citation type="submission" date="2013-04" db="EMBL/GenBank/DDBJ databases">
        <title>The genome sequencing project of 58 acetic acid bacteria.</title>
        <authorList>
            <person name="Okamoto-Kainuma A."/>
            <person name="Ishikawa M."/>
            <person name="Umino S."/>
            <person name="Koizumi Y."/>
            <person name="Shiwa Y."/>
            <person name="Yoshikawa H."/>
            <person name="Matsutani M."/>
            <person name="Matsushita K."/>
        </authorList>
    </citation>
    <scope>NUCLEOTIDE SEQUENCE</scope>
    <source>
        <strain evidence="1">DSM 15669</strain>
    </source>
</reference>
<sequence length="216" mass="24246">MSDSVSLTRLWLIDWFGHIIDHDPIRDELIRRPFTPNEYPDLFALAPVPLNLPSTAVLRKRSSLPRSLPDIEMVDAGDNLIGLRVKDRDTWFSINPRNELTHFNAASLMGWEKLTPMTFEMLNGLSALFDRTVATVLDAKGQECEPAHFRPEGDNVVVLNDFQFMMGRNADQLRAIGELAPGKELRVTLKGWEGDTQQTFTVKRLKEGASVAGADA</sequence>
<dbReference type="RefSeq" id="WP_018979907.1">
    <property type="nucleotide sequence ID" value="NZ_BAQD01000003.1"/>
</dbReference>
<organism evidence="1 2">
    <name type="scientific">Saccharibacter floricola DSM 15669</name>
    <dbReference type="NCBI Taxonomy" id="1123227"/>
    <lineage>
        <taxon>Bacteria</taxon>
        <taxon>Pseudomonadati</taxon>
        <taxon>Pseudomonadota</taxon>
        <taxon>Alphaproteobacteria</taxon>
        <taxon>Acetobacterales</taxon>
        <taxon>Acetobacteraceae</taxon>
        <taxon>Saccharibacter</taxon>
    </lineage>
</organism>
<name>A0ABQ0NWZ1_9PROT</name>
<accession>A0ABQ0NWZ1</accession>